<dbReference type="Proteomes" id="UP000621560">
    <property type="component" value="Unassembled WGS sequence"/>
</dbReference>
<gene>
    <name evidence="2" type="ORF">IDH44_01095</name>
</gene>
<organism evidence="2 3">
    <name type="scientific">Paenibacillus sabuli</name>
    <dbReference type="NCBI Taxonomy" id="2772509"/>
    <lineage>
        <taxon>Bacteria</taxon>
        <taxon>Bacillati</taxon>
        <taxon>Bacillota</taxon>
        <taxon>Bacilli</taxon>
        <taxon>Bacillales</taxon>
        <taxon>Paenibacillaceae</taxon>
        <taxon>Paenibacillus</taxon>
    </lineage>
</organism>
<dbReference type="SUPFAM" id="SSF51735">
    <property type="entry name" value="NAD(P)-binding Rossmann-fold domains"/>
    <property type="match status" value="1"/>
</dbReference>
<feature type="domain" description="NAD(P)-binding" evidence="1">
    <location>
        <begin position="7"/>
        <end position="191"/>
    </location>
</feature>
<dbReference type="InterPro" id="IPR016040">
    <property type="entry name" value="NAD(P)-bd_dom"/>
</dbReference>
<evidence type="ECO:0000313" key="2">
    <source>
        <dbReference type="EMBL" id="MBD2843772.1"/>
    </source>
</evidence>
<reference evidence="2" key="1">
    <citation type="submission" date="2020-09" db="EMBL/GenBank/DDBJ databases">
        <title>A novel bacterium of genus Paenibacillus, isolated from South China Sea.</title>
        <authorList>
            <person name="Huang H."/>
            <person name="Mo K."/>
            <person name="Hu Y."/>
        </authorList>
    </citation>
    <scope>NUCLEOTIDE SEQUENCE</scope>
    <source>
        <strain evidence="2">IB182496</strain>
    </source>
</reference>
<keyword evidence="3" id="KW-1185">Reference proteome</keyword>
<comment type="caution">
    <text evidence="2">The sequence shown here is derived from an EMBL/GenBank/DDBJ whole genome shotgun (WGS) entry which is preliminary data.</text>
</comment>
<sequence length="216" mass="22521">MKVAVFGANGQIGRLFTEQWLQEPSGKVRAVIRDAGQAARFEEMGAETAVADLEGPVRKLTEAITGCDAVVFAAGSGGHTGPDKTLLIDLDGAVKAVEAAEAAGIGRFLLVSALGAGDRERWNESIRHYYVAKHYADRAVQSSKLAYTIVRPGGLENGPGTGRVQAAGRLDRGSIPRADVAAVLAAALREPRTVGQAFDLVSGETPIDEALGAALD</sequence>
<dbReference type="CDD" id="cd05243">
    <property type="entry name" value="SDR_a5"/>
    <property type="match status" value="1"/>
</dbReference>
<dbReference type="PANTHER" id="PTHR15020">
    <property type="entry name" value="FLAVIN REDUCTASE-RELATED"/>
    <property type="match status" value="1"/>
</dbReference>
<dbReference type="Gene3D" id="3.40.50.720">
    <property type="entry name" value="NAD(P)-binding Rossmann-like Domain"/>
    <property type="match status" value="1"/>
</dbReference>
<proteinExistence type="predicted"/>
<dbReference type="EMBL" id="JACXIZ010000004">
    <property type="protein sequence ID" value="MBD2843772.1"/>
    <property type="molecule type" value="Genomic_DNA"/>
</dbReference>
<dbReference type="Pfam" id="PF13460">
    <property type="entry name" value="NAD_binding_10"/>
    <property type="match status" value="1"/>
</dbReference>
<dbReference type="RefSeq" id="WP_190913883.1">
    <property type="nucleotide sequence ID" value="NZ_JACXIZ010000004.1"/>
</dbReference>
<protein>
    <submittedName>
        <fullName evidence="2">SDR family oxidoreductase</fullName>
    </submittedName>
</protein>
<name>A0A927BPA7_9BACL</name>
<dbReference type="PANTHER" id="PTHR15020:SF50">
    <property type="entry name" value="UPF0659 PROTEIN YMR090W"/>
    <property type="match status" value="1"/>
</dbReference>
<dbReference type="AlphaFoldDB" id="A0A927BPA7"/>
<dbReference type="InterPro" id="IPR036291">
    <property type="entry name" value="NAD(P)-bd_dom_sf"/>
</dbReference>
<accession>A0A927BPA7</accession>
<evidence type="ECO:0000313" key="3">
    <source>
        <dbReference type="Proteomes" id="UP000621560"/>
    </source>
</evidence>
<evidence type="ECO:0000259" key="1">
    <source>
        <dbReference type="Pfam" id="PF13460"/>
    </source>
</evidence>